<organism evidence="1">
    <name type="scientific">Timema shepardi</name>
    <name type="common">Walking stick</name>
    <dbReference type="NCBI Taxonomy" id="629360"/>
    <lineage>
        <taxon>Eukaryota</taxon>
        <taxon>Metazoa</taxon>
        <taxon>Ecdysozoa</taxon>
        <taxon>Arthropoda</taxon>
        <taxon>Hexapoda</taxon>
        <taxon>Insecta</taxon>
        <taxon>Pterygota</taxon>
        <taxon>Neoptera</taxon>
        <taxon>Polyneoptera</taxon>
        <taxon>Phasmatodea</taxon>
        <taxon>Timematodea</taxon>
        <taxon>Timematoidea</taxon>
        <taxon>Timematidae</taxon>
        <taxon>Timema</taxon>
    </lineage>
</organism>
<evidence type="ECO:0000313" key="1">
    <source>
        <dbReference type="EMBL" id="CAD7262424.1"/>
    </source>
</evidence>
<reference evidence="1" key="1">
    <citation type="submission" date="2020-11" db="EMBL/GenBank/DDBJ databases">
        <authorList>
            <person name="Tran Van P."/>
        </authorList>
    </citation>
    <scope>NUCLEOTIDE SEQUENCE</scope>
</reference>
<dbReference type="AlphaFoldDB" id="A0A7R9AYZ1"/>
<dbReference type="EMBL" id="OC002813">
    <property type="protein sequence ID" value="CAD7262424.1"/>
    <property type="molecule type" value="Genomic_DNA"/>
</dbReference>
<gene>
    <name evidence="1" type="ORF">TSIB3V08_LOCUS6530</name>
</gene>
<protein>
    <submittedName>
        <fullName evidence="1">Uncharacterized protein</fullName>
    </submittedName>
</protein>
<proteinExistence type="predicted"/>
<sequence length="83" mass="8971">MAASTTVRAPSPRSSSLAYYSSLRSAARSRFKSQEHWDSHFAVKLNTTSALANYTTEAAVEVGGSLDNRSIVYCNQSAAIQLI</sequence>
<accession>A0A7R9AYZ1</accession>
<name>A0A7R9AYZ1_TIMSH</name>